<dbReference type="AlphaFoldDB" id="A0A9Q1C089"/>
<dbReference type="InterPro" id="IPR006876">
    <property type="entry name" value="LMBR1-like_membr_prot"/>
</dbReference>
<keyword evidence="3" id="KW-0812">Transmembrane</keyword>
<evidence type="ECO:0000256" key="3">
    <source>
        <dbReference type="SAM" id="Phobius"/>
    </source>
</evidence>
<dbReference type="GO" id="GO:0004888">
    <property type="term" value="F:transmembrane signaling receptor activity"/>
    <property type="evidence" value="ECO:0007669"/>
    <property type="project" value="TreeGrafter"/>
</dbReference>
<feature type="transmembrane region" description="Helical" evidence="3">
    <location>
        <begin position="155"/>
        <end position="175"/>
    </location>
</feature>
<evidence type="ECO:0000256" key="1">
    <source>
        <dbReference type="ARBA" id="ARBA00010487"/>
    </source>
</evidence>
<dbReference type="OrthoDB" id="5596951at2759"/>
<dbReference type="GO" id="GO:0007165">
    <property type="term" value="P:signal transduction"/>
    <property type="evidence" value="ECO:0007669"/>
    <property type="project" value="TreeGrafter"/>
</dbReference>
<dbReference type="Proteomes" id="UP001152320">
    <property type="component" value="Chromosome 9"/>
</dbReference>
<comment type="caution">
    <text evidence="4">The sequence shown here is derived from an EMBL/GenBank/DDBJ whole genome shotgun (WGS) entry which is preliminary data.</text>
</comment>
<sequence length="501" mass="57581">MEQLWDAREQEFHDTVREYFIVLFLFAALYILCYAGVSYYKRQADKEDYYSSDAEDAMVYRIALWICTFTLAVSCGAVLLLPFSIISNEIMLNFPNSYYMQWLNSSLIHGLWNKIFLFSNLSFFVLMPFAYLFTESEGFAGWKKGLKARIFETTLVLFLLTILILGLVWVASALFDDEEESSLQTLFDVWSSSLPVLYSCLSILGVFMLLISTPLGFTRMFTVIGNFVVKPQFMEDVQQEYDKTQMDEAYLERKIRVQDNQNRQVNGQIDDPREKLEETQKELRKQERKLSASPWQRNVFYPLLWMLLFALAVLFLFFVGLNVFRLLFGIKALPVSIKEAGVGKVSLSMFGPFGAIVEVILILYLIIASIVGFYSARCFKSLIPIPHDTPMTKIILNSLVLLIMSSALPVLSRTLGITNFDLLGEFGRFDSLHNVYLVLSYNFLFGVATYFCILNKFTTTVRDTILQRIRVYVHTVRNSNSRLRTHLGKNLPPSGVSVKNE</sequence>
<reference evidence="4" key="1">
    <citation type="submission" date="2021-10" db="EMBL/GenBank/DDBJ databases">
        <title>Tropical sea cucumber genome reveals ecological adaptation and Cuvierian tubules defense mechanism.</title>
        <authorList>
            <person name="Chen T."/>
        </authorList>
    </citation>
    <scope>NUCLEOTIDE SEQUENCE</scope>
    <source>
        <strain evidence="4">Nanhai2018</strain>
        <tissue evidence="4">Muscle</tissue>
    </source>
</reference>
<name>A0A9Q1C089_HOLLE</name>
<feature type="coiled-coil region" evidence="2">
    <location>
        <begin position="234"/>
        <end position="293"/>
    </location>
</feature>
<comment type="similarity">
    <text evidence="1">Belongs to the LIMR family.</text>
</comment>
<feature type="transmembrane region" description="Helical" evidence="3">
    <location>
        <begin position="435"/>
        <end position="454"/>
    </location>
</feature>
<feature type="transmembrane region" description="Helical" evidence="3">
    <location>
        <begin position="350"/>
        <end position="374"/>
    </location>
</feature>
<evidence type="ECO:0000313" key="5">
    <source>
        <dbReference type="Proteomes" id="UP001152320"/>
    </source>
</evidence>
<feature type="transmembrane region" description="Helical" evidence="3">
    <location>
        <begin position="394"/>
        <end position="415"/>
    </location>
</feature>
<accession>A0A9Q1C089</accession>
<keyword evidence="5" id="KW-1185">Reference proteome</keyword>
<feature type="transmembrane region" description="Helical" evidence="3">
    <location>
        <begin position="20"/>
        <end position="41"/>
    </location>
</feature>
<keyword evidence="3" id="KW-0472">Membrane</keyword>
<organism evidence="4 5">
    <name type="scientific">Holothuria leucospilota</name>
    <name type="common">Black long sea cucumber</name>
    <name type="synonym">Mertensiothuria leucospilota</name>
    <dbReference type="NCBI Taxonomy" id="206669"/>
    <lineage>
        <taxon>Eukaryota</taxon>
        <taxon>Metazoa</taxon>
        <taxon>Echinodermata</taxon>
        <taxon>Eleutherozoa</taxon>
        <taxon>Echinozoa</taxon>
        <taxon>Holothuroidea</taxon>
        <taxon>Aspidochirotacea</taxon>
        <taxon>Aspidochirotida</taxon>
        <taxon>Holothuriidae</taxon>
        <taxon>Holothuria</taxon>
    </lineage>
</organism>
<dbReference type="PRINTS" id="PR01692">
    <property type="entry name" value="LIPOCALINIMR"/>
</dbReference>
<protein>
    <submittedName>
        <fullName evidence="4">Limb region 1 protein-like</fullName>
    </submittedName>
</protein>
<proteinExistence type="inferred from homology"/>
<keyword evidence="2" id="KW-0175">Coiled coil</keyword>
<dbReference type="Pfam" id="PF04791">
    <property type="entry name" value="LMBR1"/>
    <property type="match status" value="1"/>
</dbReference>
<dbReference type="InterPro" id="IPR008075">
    <property type="entry name" value="LIMR"/>
</dbReference>
<feature type="transmembrane region" description="Helical" evidence="3">
    <location>
        <begin position="62"/>
        <end position="86"/>
    </location>
</feature>
<feature type="transmembrane region" description="Helical" evidence="3">
    <location>
        <begin position="303"/>
        <end position="330"/>
    </location>
</feature>
<evidence type="ECO:0000256" key="2">
    <source>
        <dbReference type="SAM" id="Coils"/>
    </source>
</evidence>
<dbReference type="PANTHER" id="PTHR12625:SF0">
    <property type="entry name" value="PROTEIN LILIPOD"/>
    <property type="match status" value="1"/>
</dbReference>
<dbReference type="EMBL" id="JAIZAY010000009">
    <property type="protein sequence ID" value="KAJ8035691.1"/>
    <property type="molecule type" value="Genomic_DNA"/>
</dbReference>
<feature type="transmembrane region" description="Helical" evidence="3">
    <location>
        <begin position="195"/>
        <end position="217"/>
    </location>
</feature>
<feature type="transmembrane region" description="Helical" evidence="3">
    <location>
        <begin position="115"/>
        <end position="134"/>
    </location>
</feature>
<evidence type="ECO:0000313" key="4">
    <source>
        <dbReference type="EMBL" id="KAJ8035691.1"/>
    </source>
</evidence>
<dbReference type="GO" id="GO:0005886">
    <property type="term" value="C:plasma membrane"/>
    <property type="evidence" value="ECO:0007669"/>
    <property type="project" value="TreeGrafter"/>
</dbReference>
<keyword evidence="3" id="KW-1133">Transmembrane helix</keyword>
<gene>
    <name evidence="4" type="ORF">HOLleu_19446</name>
</gene>
<dbReference type="PANTHER" id="PTHR12625">
    <property type="entry name" value="LIPOCALIN-1 INTERACTING MEMBRANE RECEPTOR LIMR"/>
    <property type="match status" value="1"/>
</dbReference>